<dbReference type="Proteomes" id="UP001140076">
    <property type="component" value="Unassembled WGS sequence"/>
</dbReference>
<dbReference type="PANTHER" id="PTHR10815:SF13">
    <property type="entry name" value="METHYLATED-DNA--PROTEIN-CYSTEINE METHYLTRANSFERASE"/>
    <property type="match status" value="1"/>
</dbReference>
<dbReference type="Gene3D" id="1.10.10.10">
    <property type="entry name" value="Winged helix-like DNA-binding domain superfamily/Winged helix DNA-binding domain"/>
    <property type="match status" value="1"/>
</dbReference>
<evidence type="ECO:0000256" key="5">
    <source>
        <dbReference type="ARBA" id="ARBA00023204"/>
    </source>
</evidence>
<dbReference type="InterPro" id="IPR001497">
    <property type="entry name" value="MethylDNA_cys_MeTrfase_AS"/>
</dbReference>
<feature type="domain" description="Methylated-DNA-[protein]-cysteine S-methyltransferase DNA binding" evidence="7">
    <location>
        <begin position="147"/>
        <end position="227"/>
    </location>
</feature>
<keyword evidence="2" id="KW-0489">Methyltransferase</keyword>
<dbReference type="PROSITE" id="PS00374">
    <property type="entry name" value="MGMT"/>
    <property type="match status" value="1"/>
</dbReference>
<evidence type="ECO:0000256" key="4">
    <source>
        <dbReference type="ARBA" id="ARBA00022763"/>
    </source>
</evidence>
<dbReference type="EMBL" id="JAJAQC010000001">
    <property type="protein sequence ID" value="MDA0562877.1"/>
    <property type="molecule type" value="Genomic_DNA"/>
</dbReference>
<dbReference type="InterPro" id="IPR036631">
    <property type="entry name" value="MGMT_N_sf"/>
</dbReference>
<keyword evidence="4" id="KW-0227">DNA damage</keyword>
<comment type="catalytic activity">
    <reaction evidence="6">
        <text>a 6-O-methyl-2'-deoxyguanosine in DNA + L-cysteinyl-[protein] = S-methyl-L-cysteinyl-[protein] + a 2'-deoxyguanosine in DNA</text>
        <dbReference type="Rhea" id="RHEA:24000"/>
        <dbReference type="Rhea" id="RHEA-COMP:10131"/>
        <dbReference type="Rhea" id="RHEA-COMP:10132"/>
        <dbReference type="Rhea" id="RHEA-COMP:11367"/>
        <dbReference type="Rhea" id="RHEA-COMP:11368"/>
        <dbReference type="ChEBI" id="CHEBI:29950"/>
        <dbReference type="ChEBI" id="CHEBI:82612"/>
        <dbReference type="ChEBI" id="CHEBI:85445"/>
        <dbReference type="ChEBI" id="CHEBI:85448"/>
        <dbReference type="EC" id="2.1.1.63"/>
    </reaction>
</comment>
<proteinExistence type="predicted"/>
<dbReference type="Pfam" id="PF01035">
    <property type="entry name" value="DNA_binding_1"/>
    <property type="match status" value="1"/>
</dbReference>
<dbReference type="GO" id="GO:0006281">
    <property type="term" value="P:DNA repair"/>
    <property type="evidence" value="ECO:0007669"/>
    <property type="project" value="UniProtKB-KW"/>
</dbReference>
<evidence type="ECO:0000256" key="2">
    <source>
        <dbReference type="ARBA" id="ARBA00022603"/>
    </source>
</evidence>
<evidence type="ECO:0000259" key="8">
    <source>
        <dbReference type="Pfam" id="PF02870"/>
    </source>
</evidence>
<dbReference type="SUPFAM" id="SSF46767">
    <property type="entry name" value="Methylated DNA-protein cysteine methyltransferase, C-terminal domain"/>
    <property type="match status" value="1"/>
</dbReference>
<keyword evidence="10" id="KW-1185">Reference proteome</keyword>
<comment type="caution">
    <text evidence="9">The sequence shown here is derived from an EMBL/GenBank/DDBJ whole genome shotgun (WGS) entry which is preliminary data.</text>
</comment>
<dbReference type="InterPro" id="IPR036217">
    <property type="entry name" value="MethylDNA_cys_MeTrfase_DNAb"/>
</dbReference>
<dbReference type="InterPro" id="IPR008332">
    <property type="entry name" value="MethylG_MeTrfase_N"/>
</dbReference>
<evidence type="ECO:0000256" key="6">
    <source>
        <dbReference type="ARBA" id="ARBA00049348"/>
    </source>
</evidence>
<name>A0A9X3NG22_9ACTN</name>
<evidence type="ECO:0000313" key="10">
    <source>
        <dbReference type="Proteomes" id="UP001140076"/>
    </source>
</evidence>
<protein>
    <submittedName>
        <fullName evidence="9">Methylated-DNA--[protein]-cysteine S-methyltransferase</fullName>
    </submittedName>
</protein>
<gene>
    <name evidence="9" type="ORF">LG943_00775</name>
</gene>
<dbReference type="GO" id="GO:0032259">
    <property type="term" value="P:methylation"/>
    <property type="evidence" value="ECO:0007669"/>
    <property type="project" value="UniProtKB-KW"/>
</dbReference>
<comment type="catalytic activity">
    <reaction evidence="1">
        <text>a 4-O-methyl-thymidine in DNA + L-cysteinyl-[protein] = a thymidine in DNA + S-methyl-L-cysteinyl-[protein]</text>
        <dbReference type="Rhea" id="RHEA:53428"/>
        <dbReference type="Rhea" id="RHEA-COMP:10131"/>
        <dbReference type="Rhea" id="RHEA-COMP:10132"/>
        <dbReference type="Rhea" id="RHEA-COMP:13555"/>
        <dbReference type="Rhea" id="RHEA-COMP:13556"/>
        <dbReference type="ChEBI" id="CHEBI:29950"/>
        <dbReference type="ChEBI" id="CHEBI:82612"/>
        <dbReference type="ChEBI" id="CHEBI:137386"/>
        <dbReference type="ChEBI" id="CHEBI:137387"/>
        <dbReference type="EC" id="2.1.1.63"/>
    </reaction>
</comment>
<evidence type="ECO:0000256" key="3">
    <source>
        <dbReference type="ARBA" id="ARBA00022679"/>
    </source>
</evidence>
<accession>A0A9X3NG22</accession>
<dbReference type="Pfam" id="PF02870">
    <property type="entry name" value="Methyltransf_1N"/>
    <property type="match status" value="1"/>
</dbReference>
<dbReference type="PANTHER" id="PTHR10815">
    <property type="entry name" value="METHYLATED-DNA--PROTEIN-CYSTEINE METHYLTRANSFERASE"/>
    <property type="match status" value="1"/>
</dbReference>
<dbReference type="InterPro" id="IPR036388">
    <property type="entry name" value="WH-like_DNA-bd_sf"/>
</dbReference>
<evidence type="ECO:0000256" key="1">
    <source>
        <dbReference type="ARBA" id="ARBA00001286"/>
    </source>
</evidence>
<keyword evidence="3" id="KW-0808">Transferase</keyword>
<dbReference type="NCBIfam" id="TIGR00589">
    <property type="entry name" value="ogt"/>
    <property type="match status" value="1"/>
</dbReference>
<organism evidence="9 10">
    <name type="scientific">Streptomonospora mangrovi</name>
    <dbReference type="NCBI Taxonomy" id="2883123"/>
    <lineage>
        <taxon>Bacteria</taxon>
        <taxon>Bacillati</taxon>
        <taxon>Actinomycetota</taxon>
        <taxon>Actinomycetes</taxon>
        <taxon>Streptosporangiales</taxon>
        <taxon>Nocardiopsidaceae</taxon>
        <taxon>Streptomonospora</taxon>
    </lineage>
</organism>
<sequence length="231" mass="24058">MAGMWHGELYTDFTGGGGTDGPGGDDLDALVRAAFAPHDGRGGAPAAGATPAGGGAPTSRSIPYDVVTGAAETPVGFLFLAMTEEGLAACTFASEETVVDRLRRAVSADIGPHDAHLDPVRREIDAYFSGRPARTRIHLDLRLVGDFGRVVLRSLLDVPYGGTVTVGDLARRIGRPNARRAVASTLAANPLCLFLPCHRVVADDYPESVGPYVGGPEAKRRLLELEAAGAA</sequence>
<dbReference type="RefSeq" id="WP_270070159.1">
    <property type="nucleotide sequence ID" value="NZ_JAJAQC010000001.1"/>
</dbReference>
<evidence type="ECO:0000259" key="7">
    <source>
        <dbReference type="Pfam" id="PF01035"/>
    </source>
</evidence>
<reference evidence="9" key="1">
    <citation type="submission" date="2021-10" db="EMBL/GenBank/DDBJ databases">
        <title>Streptomonospora sp. nov., isolated from mangrove soil.</title>
        <authorList>
            <person name="Chen X."/>
            <person name="Ge X."/>
            <person name="Liu W."/>
        </authorList>
    </citation>
    <scope>NUCLEOTIDE SEQUENCE</scope>
    <source>
        <strain evidence="9">S1-112</strain>
    </source>
</reference>
<dbReference type="Gene3D" id="3.30.160.70">
    <property type="entry name" value="Methylated DNA-protein cysteine methyltransferase domain"/>
    <property type="match status" value="1"/>
</dbReference>
<dbReference type="GO" id="GO:0003908">
    <property type="term" value="F:methylated-DNA-[protein]-cysteine S-methyltransferase activity"/>
    <property type="evidence" value="ECO:0007669"/>
    <property type="project" value="UniProtKB-EC"/>
</dbReference>
<dbReference type="SUPFAM" id="SSF53155">
    <property type="entry name" value="Methylated DNA-protein cysteine methyltransferase domain"/>
    <property type="match status" value="1"/>
</dbReference>
<dbReference type="CDD" id="cd06445">
    <property type="entry name" value="ATase"/>
    <property type="match status" value="1"/>
</dbReference>
<evidence type="ECO:0000313" key="9">
    <source>
        <dbReference type="EMBL" id="MDA0562877.1"/>
    </source>
</evidence>
<dbReference type="InterPro" id="IPR014048">
    <property type="entry name" value="MethylDNA_cys_MeTrfase_DNA-bd"/>
</dbReference>
<feature type="domain" description="Methylguanine DNA methyltransferase ribonuclease-like" evidence="8">
    <location>
        <begin position="68"/>
        <end position="141"/>
    </location>
</feature>
<keyword evidence="5" id="KW-0234">DNA repair</keyword>
<dbReference type="AlphaFoldDB" id="A0A9X3NG22"/>